<feature type="transmembrane region" description="Helical" evidence="1">
    <location>
        <begin position="178"/>
        <end position="198"/>
    </location>
</feature>
<feature type="domain" description="CAAX prenyl protease 2/Lysostaphin resistance protein A-like" evidence="2">
    <location>
        <begin position="150"/>
        <end position="238"/>
    </location>
</feature>
<dbReference type="EMBL" id="JACRSV010000003">
    <property type="protein sequence ID" value="MBC8560436.1"/>
    <property type="molecule type" value="Genomic_DNA"/>
</dbReference>
<keyword evidence="1" id="KW-0812">Transmembrane</keyword>
<gene>
    <name evidence="3" type="ORF">H8710_10220</name>
</gene>
<keyword evidence="4" id="KW-1185">Reference proteome</keyword>
<feature type="transmembrane region" description="Helical" evidence="1">
    <location>
        <begin position="21"/>
        <end position="42"/>
    </location>
</feature>
<feature type="transmembrane region" description="Helical" evidence="1">
    <location>
        <begin position="204"/>
        <end position="220"/>
    </location>
</feature>
<keyword evidence="3" id="KW-0378">Hydrolase</keyword>
<dbReference type="Proteomes" id="UP000610760">
    <property type="component" value="Unassembled WGS sequence"/>
</dbReference>
<feature type="transmembrane region" description="Helical" evidence="1">
    <location>
        <begin position="225"/>
        <end position="246"/>
    </location>
</feature>
<name>A0A926E357_9FIRM</name>
<dbReference type="GO" id="GO:0080120">
    <property type="term" value="P:CAAX-box protein maturation"/>
    <property type="evidence" value="ECO:0007669"/>
    <property type="project" value="UniProtKB-ARBA"/>
</dbReference>
<feature type="transmembrane region" description="Helical" evidence="1">
    <location>
        <begin position="149"/>
        <end position="166"/>
    </location>
</feature>
<dbReference type="GO" id="GO:0004175">
    <property type="term" value="F:endopeptidase activity"/>
    <property type="evidence" value="ECO:0007669"/>
    <property type="project" value="UniProtKB-ARBA"/>
</dbReference>
<dbReference type="PANTHER" id="PTHR43592:SF15">
    <property type="entry name" value="CAAX AMINO TERMINAL PROTEASE FAMILY PROTEIN"/>
    <property type="match status" value="1"/>
</dbReference>
<keyword evidence="3" id="KW-0645">Protease</keyword>
<keyword evidence="1" id="KW-1133">Transmembrane helix</keyword>
<evidence type="ECO:0000256" key="1">
    <source>
        <dbReference type="SAM" id="Phobius"/>
    </source>
</evidence>
<dbReference type="RefSeq" id="WP_249295424.1">
    <property type="nucleotide sequence ID" value="NZ_JACRSV010000003.1"/>
</dbReference>
<evidence type="ECO:0000313" key="4">
    <source>
        <dbReference type="Proteomes" id="UP000610760"/>
    </source>
</evidence>
<dbReference type="InterPro" id="IPR003675">
    <property type="entry name" value="Rce1/LyrA-like_dom"/>
</dbReference>
<keyword evidence="1" id="KW-0472">Membrane</keyword>
<feature type="transmembrane region" description="Helical" evidence="1">
    <location>
        <begin position="62"/>
        <end position="83"/>
    </location>
</feature>
<proteinExistence type="predicted"/>
<protein>
    <submittedName>
        <fullName evidence="3">CPBP family intramembrane metalloprotease</fullName>
    </submittedName>
</protein>
<comment type="caution">
    <text evidence="3">The sequence shown here is derived from an EMBL/GenBank/DDBJ whole genome shotgun (WGS) entry which is preliminary data.</text>
</comment>
<dbReference type="AlphaFoldDB" id="A0A926E357"/>
<feature type="transmembrane region" description="Helical" evidence="1">
    <location>
        <begin position="252"/>
        <end position="276"/>
    </location>
</feature>
<dbReference type="PANTHER" id="PTHR43592">
    <property type="entry name" value="CAAX AMINO TERMINAL PROTEASE"/>
    <property type="match status" value="1"/>
</dbReference>
<feature type="transmembrane region" description="Helical" evidence="1">
    <location>
        <begin position="104"/>
        <end position="129"/>
    </location>
</feature>
<dbReference type="GO" id="GO:0008237">
    <property type="term" value="F:metallopeptidase activity"/>
    <property type="evidence" value="ECO:0007669"/>
    <property type="project" value="UniProtKB-KW"/>
</dbReference>
<evidence type="ECO:0000259" key="2">
    <source>
        <dbReference type="Pfam" id="PF02517"/>
    </source>
</evidence>
<reference evidence="3" key="1">
    <citation type="submission" date="2020-08" db="EMBL/GenBank/DDBJ databases">
        <title>Genome public.</title>
        <authorList>
            <person name="Liu C."/>
            <person name="Sun Q."/>
        </authorList>
    </citation>
    <scope>NUCLEOTIDE SEQUENCE</scope>
    <source>
        <strain evidence="3">NSJ-33</strain>
    </source>
</reference>
<evidence type="ECO:0000313" key="3">
    <source>
        <dbReference type="EMBL" id="MBC8560436.1"/>
    </source>
</evidence>
<accession>A0A926E357</accession>
<sequence>MSRSSNNSVSGVKPVSAVRKASGWASGLVIIALFAATLLSYAVWGLDSLIFKVTGIQIDLELYQIFASILPTILGAATATLVARKLTGIKIKELFNRSEKHLKTVVVGFGLCIGLNLVTSLVTELFAQWLNKGGAVVTPPDFSYSNETPFWSCALLVYSCLIAPVLEEVIFRGYVLRLLRRFGTGFAILFSALLFAFYHYDLTQLLPAFVMGCLFGYIAVRSDSLLPVIAVHVLNNVVAVLLSTLLPVLSPTIVLTLNIILYALALVSLIIAISVCRGEFRKRRGPALEGQLAQTKVFGAALLSPTWILLLLVYLYEIITKILVF</sequence>
<organism evidence="3 4">
    <name type="scientific">Fumia xinanensis</name>
    <dbReference type="NCBI Taxonomy" id="2763659"/>
    <lineage>
        <taxon>Bacteria</taxon>
        <taxon>Bacillati</taxon>
        <taxon>Bacillota</taxon>
        <taxon>Clostridia</taxon>
        <taxon>Eubacteriales</taxon>
        <taxon>Oscillospiraceae</taxon>
        <taxon>Fumia</taxon>
    </lineage>
</organism>
<feature type="transmembrane region" description="Helical" evidence="1">
    <location>
        <begin position="297"/>
        <end position="316"/>
    </location>
</feature>
<keyword evidence="3" id="KW-0482">Metalloprotease</keyword>
<dbReference type="Pfam" id="PF02517">
    <property type="entry name" value="Rce1-like"/>
    <property type="match status" value="1"/>
</dbReference>